<dbReference type="GO" id="GO:0006048">
    <property type="term" value="P:UDP-N-acetylglucosamine biosynthetic process"/>
    <property type="evidence" value="ECO:0007669"/>
    <property type="project" value="UniProtKB-UniRule"/>
</dbReference>
<dbReference type="Pfam" id="PF00583">
    <property type="entry name" value="Acetyltransf_1"/>
    <property type="match status" value="1"/>
</dbReference>
<dbReference type="PROSITE" id="PS51186">
    <property type="entry name" value="GNAT"/>
    <property type="match status" value="1"/>
</dbReference>
<dbReference type="UniPathway" id="UPA00113">
    <property type="reaction ID" value="UER00529"/>
</dbReference>
<dbReference type="PANTHER" id="PTHR13355">
    <property type="entry name" value="GLUCOSAMINE 6-PHOSPHATE N-ACETYLTRANSFERASE"/>
    <property type="match status" value="1"/>
</dbReference>
<evidence type="ECO:0000256" key="1">
    <source>
        <dbReference type="ARBA" id="ARBA00004832"/>
    </source>
</evidence>
<reference evidence="7" key="2">
    <citation type="journal article" date="2016" name="Sci. Rep.">
        <title>Dictyocaulus viviparus genome, variome and transcriptome elucidate lungworm biology and support future intervention.</title>
        <authorList>
            <person name="McNulty S.N."/>
            <person name="Strube C."/>
            <person name="Rosa B.A."/>
            <person name="Martin J.C."/>
            <person name="Tyagi R."/>
            <person name="Choi Y.J."/>
            <person name="Wang Q."/>
            <person name="Hallsworth Pepin K."/>
            <person name="Zhang X."/>
            <person name="Ozersky P."/>
            <person name="Wilson R.K."/>
            <person name="Sternberg P.W."/>
            <person name="Gasser R.B."/>
            <person name="Mitreva M."/>
        </authorList>
    </citation>
    <scope>NUCLEOTIDE SEQUENCE [LARGE SCALE GENOMIC DNA]</scope>
    <source>
        <strain evidence="7">HannoverDv2000</strain>
    </source>
</reference>
<dbReference type="CDD" id="cd04301">
    <property type="entry name" value="NAT_SF"/>
    <property type="match status" value="1"/>
</dbReference>
<evidence type="ECO:0000313" key="7">
    <source>
        <dbReference type="Proteomes" id="UP000053766"/>
    </source>
</evidence>
<keyword evidence="4" id="KW-0012">Acyltransferase</keyword>
<dbReference type="EMBL" id="KN716861">
    <property type="protein sequence ID" value="KJH41273.1"/>
    <property type="molecule type" value="Genomic_DNA"/>
</dbReference>
<dbReference type="GO" id="GO:0004343">
    <property type="term" value="F:glucosamine 6-phosphate N-acetyltransferase activity"/>
    <property type="evidence" value="ECO:0007669"/>
    <property type="project" value="UniProtKB-UniRule"/>
</dbReference>
<comment type="pathway">
    <text evidence="1 4">Nucleotide-sugar biosynthesis; UDP-N-acetyl-alpha-D-glucosamine biosynthesis; N-acetyl-alpha-D-glucosamine 1-phosphate from alpha-D-glucosamine 6-phosphate (route I): step 1/2.</text>
</comment>
<organism evidence="6 7">
    <name type="scientific">Dictyocaulus viviparus</name>
    <name type="common">Bovine lungworm</name>
    <dbReference type="NCBI Taxonomy" id="29172"/>
    <lineage>
        <taxon>Eukaryota</taxon>
        <taxon>Metazoa</taxon>
        <taxon>Ecdysozoa</taxon>
        <taxon>Nematoda</taxon>
        <taxon>Chromadorea</taxon>
        <taxon>Rhabditida</taxon>
        <taxon>Rhabditina</taxon>
        <taxon>Rhabditomorpha</taxon>
        <taxon>Strongyloidea</taxon>
        <taxon>Metastrongylidae</taxon>
        <taxon>Dictyocaulus</taxon>
    </lineage>
</organism>
<keyword evidence="7" id="KW-1185">Reference proteome</keyword>
<dbReference type="EC" id="2.3.1.4" evidence="4"/>
<accession>A0A0D8X9N6</accession>
<evidence type="ECO:0000256" key="2">
    <source>
        <dbReference type="ARBA" id="ARBA00006048"/>
    </source>
</evidence>
<protein>
    <recommendedName>
        <fullName evidence="4">Glucosamine 6-phosphate N-acetyltransferase</fullName>
        <ecNumber evidence="4">2.3.1.4</ecNumber>
    </recommendedName>
</protein>
<comment type="similarity">
    <text evidence="2 4">Belongs to the acetyltransferase family. GNA1 subfamily.</text>
</comment>
<evidence type="ECO:0000256" key="4">
    <source>
        <dbReference type="RuleBase" id="RU365086"/>
    </source>
</evidence>
<dbReference type="Proteomes" id="UP000053766">
    <property type="component" value="Unassembled WGS sequence"/>
</dbReference>
<dbReference type="InterPro" id="IPR039143">
    <property type="entry name" value="GNPNAT1-like"/>
</dbReference>
<name>A0A0D8X9N6_DICVI</name>
<dbReference type="AlphaFoldDB" id="A0A0D8X9N6"/>
<dbReference type="STRING" id="29172.A0A0D8X9N6"/>
<dbReference type="InterPro" id="IPR000182">
    <property type="entry name" value="GNAT_dom"/>
</dbReference>
<gene>
    <name evidence="6" type="ORF">DICVIV_12755</name>
</gene>
<dbReference type="SUPFAM" id="SSF55729">
    <property type="entry name" value="Acyl-CoA N-acyltransferases (Nat)"/>
    <property type="match status" value="1"/>
</dbReference>
<proteinExistence type="inferred from homology"/>
<dbReference type="Gene3D" id="3.40.630.30">
    <property type="match status" value="1"/>
</dbReference>
<sequence>MPMLPPVVNIGRNDECSEYIFDPLLLSEDVVGEVPKGYVVRPLMVQDYENGLVEKLIKYYCFFSIVSTCSSLSLYRFKIMRETIPQSYYVVVVEDSSNHRVVGTATLVIEWKFIHHAGCRGRVEDLVVDESARGKKMGFMLNRILVTLAKQVGVYKLSLECKDSLIPFYERHGYKKDSRNHFLVQRFDSNL</sequence>
<dbReference type="InterPro" id="IPR016181">
    <property type="entry name" value="Acyl_CoA_acyltransferase"/>
</dbReference>
<evidence type="ECO:0000259" key="5">
    <source>
        <dbReference type="PROSITE" id="PS51186"/>
    </source>
</evidence>
<evidence type="ECO:0000256" key="3">
    <source>
        <dbReference type="ARBA" id="ARBA00048964"/>
    </source>
</evidence>
<comment type="catalytic activity">
    <reaction evidence="3 4">
        <text>D-glucosamine 6-phosphate + acetyl-CoA = N-acetyl-D-glucosamine 6-phosphate + CoA + H(+)</text>
        <dbReference type="Rhea" id="RHEA:10292"/>
        <dbReference type="ChEBI" id="CHEBI:15378"/>
        <dbReference type="ChEBI" id="CHEBI:57287"/>
        <dbReference type="ChEBI" id="CHEBI:57288"/>
        <dbReference type="ChEBI" id="CHEBI:57513"/>
        <dbReference type="ChEBI" id="CHEBI:58725"/>
        <dbReference type="EC" id="2.3.1.4"/>
    </reaction>
</comment>
<keyword evidence="4 6" id="KW-0808">Transferase</keyword>
<reference evidence="6 7" key="1">
    <citation type="submission" date="2013-11" db="EMBL/GenBank/DDBJ databases">
        <title>Draft genome of the bovine lungworm Dictyocaulus viviparus.</title>
        <authorList>
            <person name="Mitreva M."/>
        </authorList>
    </citation>
    <scope>NUCLEOTIDE SEQUENCE [LARGE SCALE GENOMIC DNA]</scope>
    <source>
        <strain evidence="6 7">HannoverDv2000</strain>
    </source>
</reference>
<dbReference type="PANTHER" id="PTHR13355:SF11">
    <property type="entry name" value="GLUCOSAMINE 6-PHOSPHATE N-ACETYLTRANSFERASE"/>
    <property type="match status" value="1"/>
</dbReference>
<evidence type="ECO:0000313" key="6">
    <source>
        <dbReference type="EMBL" id="KJH41273.1"/>
    </source>
</evidence>
<dbReference type="OrthoDB" id="10039976at2759"/>
<feature type="domain" description="N-acetyltransferase" evidence="5">
    <location>
        <begin position="43"/>
        <end position="191"/>
    </location>
</feature>